<feature type="region of interest" description="Disordered" evidence="1">
    <location>
        <begin position="314"/>
        <end position="341"/>
    </location>
</feature>
<sequence length="341" mass="37428">MASEDPASSHQEKTETWHTMMNSPEQDYREKRVAQDEAQQQSMEEDVVLKGMEKEIGIDPAKGIIFTADEQEIIDLALITRGNEEGSTSDSEAETGVKTDQAKPEVLEVMSDDDEAMEPDAILKVKEEQAEKNLCAGTGSVDSKPKIGRKDVYVTQGRAVRTHREAIPKEQSTKVKLEVDAAQVVWQKVATHRPCDPCVTAGSQKDCVLPVGGRSNSKCRPCKMANNRRCGRKQLKTEKDKRPGVKGSVDAIDVDAIEKATATQSLNSKPVAIKHLETSRKMAQFMVQKGREIAKFGSDMVDAIDLLLHQVEEEGDVSPVKSEGSRKNKGKGQDKGKGKAI</sequence>
<protein>
    <submittedName>
        <fullName evidence="2">Uncharacterized protein</fullName>
    </submittedName>
</protein>
<name>A0A165XCJ2_9AGAM</name>
<feature type="compositionally biased region" description="Basic and acidic residues" evidence="1">
    <location>
        <begin position="26"/>
        <end position="35"/>
    </location>
</feature>
<gene>
    <name evidence="2" type="ORF">SISSUDRAFT_1067231</name>
</gene>
<organism evidence="2 3">
    <name type="scientific">Sistotremastrum suecicum HHB10207 ss-3</name>
    <dbReference type="NCBI Taxonomy" id="1314776"/>
    <lineage>
        <taxon>Eukaryota</taxon>
        <taxon>Fungi</taxon>
        <taxon>Dikarya</taxon>
        <taxon>Basidiomycota</taxon>
        <taxon>Agaricomycotina</taxon>
        <taxon>Agaricomycetes</taxon>
        <taxon>Sistotremastrales</taxon>
        <taxon>Sistotremastraceae</taxon>
        <taxon>Sistotremastrum</taxon>
    </lineage>
</organism>
<keyword evidence="3" id="KW-1185">Reference proteome</keyword>
<feature type="compositionally biased region" description="Basic and acidic residues" evidence="1">
    <location>
        <begin position="323"/>
        <end position="341"/>
    </location>
</feature>
<dbReference type="EMBL" id="KV428395">
    <property type="protein sequence ID" value="KZT32060.1"/>
    <property type="molecule type" value="Genomic_DNA"/>
</dbReference>
<proteinExistence type="predicted"/>
<dbReference type="AlphaFoldDB" id="A0A165XCJ2"/>
<accession>A0A165XCJ2</accession>
<evidence type="ECO:0000256" key="1">
    <source>
        <dbReference type="SAM" id="MobiDB-lite"/>
    </source>
</evidence>
<dbReference type="Proteomes" id="UP000076798">
    <property type="component" value="Unassembled WGS sequence"/>
</dbReference>
<feature type="region of interest" description="Disordered" evidence="1">
    <location>
        <begin position="81"/>
        <end position="104"/>
    </location>
</feature>
<evidence type="ECO:0000313" key="2">
    <source>
        <dbReference type="EMBL" id="KZT32060.1"/>
    </source>
</evidence>
<feature type="region of interest" description="Disordered" evidence="1">
    <location>
        <begin position="1"/>
        <end position="45"/>
    </location>
</feature>
<reference evidence="2 3" key="1">
    <citation type="journal article" date="2016" name="Mol. Biol. Evol.">
        <title>Comparative Genomics of Early-Diverging Mushroom-Forming Fungi Provides Insights into the Origins of Lignocellulose Decay Capabilities.</title>
        <authorList>
            <person name="Nagy L.G."/>
            <person name="Riley R."/>
            <person name="Tritt A."/>
            <person name="Adam C."/>
            <person name="Daum C."/>
            <person name="Floudas D."/>
            <person name="Sun H."/>
            <person name="Yadav J.S."/>
            <person name="Pangilinan J."/>
            <person name="Larsson K.H."/>
            <person name="Matsuura K."/>
            <person name="Barry K."/>
            <person name="Labutti K."/>
            <person name="Kuo R."/>
            <person name="Ohm R.A."/>
            <person name="Bhattacharya S.S."/>
            <person name="Shirouzu T."/>
            <person name="Yoshinaga Y."/>
            <person name="Martin F.M."/>
            <person name="Grigoriev I.V."/>
            <person name="Hibbett D.S."/>
        </authorList>
    </citation>
    <scope>NUCLEOTIDE SEQUENCE [LARGE SCALE GENOMIC DNA]</scope>
    <source>
        <strain evidence="2 3">HHB10207 ss-3</strain>
    </source>
</reference>
<evidence type="ECO:0000313" key="3">
    <source>
        <dbReference type="Proteomes" id="UP000076798"/>
    </source>
</evidence>
<feature type="compositionally biased region" description="Basic and acidic residues" evidence="1">
    <location>
        <begin position="95"/>
        <end position="104"/>
    </location>
</feature>